<comment type="catalytic activity">
    <reaction evidence="7">
        <text>L-threonyl-[protein] + ATP = O-phospho-L-threonyl-[protein] + ADP + H(+)</text>
        <dbReference type="Rhea" id="RHEA:46608"/>
        <dbReference type="Rhea" id="RHEA-COMP:11060"/>
        <dbReference type="Rhea" id="RHEA-COMP:11605"/>
        <dbReference type="ChEBI" id="CHEBI:15378"/>
        <dbReference type="ChEBI" id="CHEBI:30013"/>
        <dbReference type="ChEBI" id="CHEBI:30616"/>
        <dbReference type="ChEBI" id="CHEBI:61977"/>
        <dbReference type="ChEBI" id="CHEBI:456216"/>
        <dbReference type="EC" id="2.7.11.1"/>
    </reaction>
</comment>
<dbReference type="Proteomes" id="UP001482513">
    <property type="component" value="Unassembled WGS sequence"/>
</dbReference>
<dbReference type="Pfam" id="PF05419">
    <property type="entry name" value="GUN4"/>
    <property type="match status" value="1"/>
</dbReference>
<keyword evidence="12" id="KW-1185">Reference proteome</keyword>
<evidence type="ECO:0000256" key="1">
    <source>
        <dbReference type="ARBA" id="ARBA00012513"/>
    </source>
</evidence>
<dbReference type="Pfam" id="PF00069">
    <property type="entry name" value="Pkinase"/>
    <property type="match status" value="1"/>
</dbReference>
<evidence type="ECO:0000256" key="7">
    <source>
        <dbReference type="ARBA" id="ARBA00047899"/>
    </source>
</evidence>
<dbReference type="InterPro" id="IPR011009">
    <property type="entry name" value="Kinase-like_dom_sf"/>
</dbReference>
<dbReference type="Gene3D" id="1.10.10.1770">
    <property type="entry name" value="Gun4-like"/>
    <property type="match status" value="1"/>
</dbReference>
<dbReference type="EMBL" id="JAMPKX010000001">
    <property type="protein sequence ID" value="MEP0945447.1"/>
    <property type="molecule type" value="Genomic_DNA"/>
</dbReference>
<reference evidence="11 12" key="1">
    <citation type="submission" date="2022-04" db="EMBL/GenBank/DDBJ databases">
        <title>Positive selection, recombination, and allopatry shape intraspecific diversity of widespread and dominant cyanobacteria.</title>
        <authorList>
            <person name="Wei J."/>
            <person name="Shu W."/>
            <person name="Hu C."/>
        </authorList>
    </citation>
    <scope>NUCLEOTIDE SEQUENCE [LARGE SCALE GENOMIC DNA]</scope>
    <source>
        <strain evidence="11 12">DQ-A4</strain>
    </source>
</reference>
<keyword evidence="6" id="KW-0067">ATP-binding</keyword>
<protein>
    <recommendedName>
        <fullName evidence="1">non-specific serine/threonine protein kinase</fullName>
        <ecNumber evidence="1">2.7.11.1</ecNumber>
    </recommendedName>
</protein>
<evidence type="ECO:0000313" key="12">
    <source>
        <dbReference type="Proteomes" id="UP001482513"/>
    </source>
</evidence>
<dbReference type="SUPFAM" id="SSF56112">
    <property type="entry name" value="Protein kinase-like (PK-like)"/>
    <property type="match status" value="1"/>
</dbReference>
<dbReference type="CDD" id="cd16383">
    <property type="entry name" value="GUN4"/>
    <property type="match status" value="1"/>
</dbReference>
<accession>A0ABV0JY93</accession>
<organism evidence="11 12">
    <name type="scientific">Leptolyngbya subtilissima DQ-A4</name>
    <dbReference type="NCBI Taxonomy" id="2933933"/>
    <lineage>
        <taxon>Bacteria</taxon>
        <taxon>Bacillati</taxon>
        <taxon>Cyanobacteriota</taxon>
        <taxon>Cyanophyceae</taxon>
        <taxon>Leptolyngbyales</taxon>
        <taxon>Leptolyngbyaceae</taxon>
        <taxon>Leptolyngbya group</taxon>
        <taxon>Leptolyngbya</taxon>
    </lineage>
</organism>
<dbReference type="InterPro" id="IPR008629">
    <property type="entry name" value="GUN4-like"/>
</dbReference>
<dbReference type="CDD" id="cd14014">
    <property type="entry name" value="STKc_PknB_like"/>
    <property type="match status" value="1"/>
</dbReference>
<dbReference type="EC" id="2.7.11.1" evidence="1"/>
<dbReference type="InterPro" id="IPR000719">
    <property type="entry name" value="Prot_kinase_dom"/>
</dbReference>
<dbReference type="SMART" id="SM00220">
    <property type="entry name" value="S_TKc"/>
    <property type="match status" value="1"/>
</dbReference>
<dbReference type="InterPro" id="IPR037215">
    <property type="entry name" value="GUN4-like_sf"/>
</dbReference>
<evidence type="ECO:0000259" key="10">
    <source>
        <dbReference type="PROSITE" id="PS50011"/>
    </source>
</evidence>
<dbReference type="GO" id="GO:0016301">
    <property type="term" value="F:kinase activity"/>
    <property type="evidence" value="ECO:0007669"/>
    <property type="project" value="UniProtKB-KW"/>
</dbReference>
<gene>
    <name evidence="11" type="ORF">NC992_01045</name>
</gene>
<feature type="domain" description="Protein kinase" evidence="10">
    <location>
        <begin position="1"/>
        <end position="253"/>
    </location>
</feature>
<keyword evidence="3" id="KW-0808">Transferase</keyword>
<keyword evidence="2" id="KW-0723">Serine/threonine-protein kinase</keyword>
<evidence type="ECO:0000313" key="11">
    <source>
        <dbReference type="EMBL" id="MEP0945447.1"/>
    </source>
</evidence>
<keyword evidence="5 11" id="KW-0418">Kinase</keyword>
<dbReference type="Gene3D" id="1.25.40.620">
    <property type="match status" value="1"/>
</dbReference>
<evidence type="ECO:0000256" key="5">
    <source>
        <dbReference type="ARBA" id="ARBA00022777"/>
    </source>
</evidence>
<dbReference type="PANTHER" id="PTHR24363">
    <property type="entry name" value="SERINE/THREONINE PROTEIN KINASE"/>
    <property type="match status" value="1"/>
</dbReference>
<dbReference type="PANTHER" id="PTHR24363:SF0">
    <property type="entry name" value="SERINE_THREONINE KINASE LIKE DOMAIN CONTAINING 1"/>
    <property type="match status" value="1"/>
</dbReference>
<feature type="region of interest" description="Disordered" evidence="9">
    <location>
        <begin position="312"/>
        <end position="337"/>
    </location>
</feature>
<comment type="catalytic activity">
    <reaction evidence="8">
        <text>L-seryl-[protein] + ATP = O-phospho-L-seryl-[protein] + ADP + H(+)</text>
        <dbReference type="Rhea" id="RHEA:17989"/>
        <dbReference type="Rhea" id="RHEA-COMP:9863"/>
        <dbReference type="Rhea" id="RHEA-COMP:11604"/>
        <dbReference type="ChEBI" id="CHEBI:15378"/>
        <dbReference type="ChEBI" id="CHEBI:29999"/>
        <dbReference type="ChEBI" id="CHEBI:30616"/>
        <dbReference type="ChEBI" id="CHEBI:83421"/>
        <dbReference type="ChEBI" id="CHEBI:456216"/>
        <dbReference type="EC" id="2.7.11.1"/>
    </reaction>
</comment>
<evidence type="ECO:0000256" key="8">
    <source>
        <dbReference type="ARBA" id="ARBA00048679"/>
    </source>
</evidence>
<dbReference type="SUPFAM" id="SSF140869">
    <property type="entry name" value="GUN4-like"/>
    <property type="match status" value="1"/>
</dbReference>
<evidence type="ECO:0000256" key="6">
    <source>
        <dbReference type="ARBA" id="ARBA00022840"/>
    </source>
</evidence>
<comment type="caution">
    <text evidence="11">The sequence shown here is derived from an EMBL/GenBank/DDBJ whole genome shotgun (WGS) entry which is preliminary data.</text>
</comment>
<evidence type="ECO:0000256" key="4">
    <source>
        <dbReference type="ARBA" id="ARBA00022741"/>
    </source>
</evidence>
<evidence type="ECO:0000256" key="2">
    <source>
        <dbReference type="ARBA" id="ARBA00022527"/>
    </source>
</evidence>
<evidence type="ECO:0000256" key="9">
    <source>
        <dbReference type="SAM" id="MobiDB-lite"/>
    </source>
</evidence>
<proteinExistence type="predicted"/>
<sequence length="525" mass="59594">MAKDLRRPGQPRCVVKQLRPRRKFSAETWQVARRLFDQEAEILERLGRHDQIPLLLAHLEENGKLYIVQDFIAGRTLRDELHAAKRLPEQDVTTLLRQGLEVLSYVHQQGVIHRDIKPENLIRRQDGVLCLIDFGIVKEFSAQQLGQMAHPPSKLIATTVSIGTEGYTPLEQARGKPYPASDVYALGMVVIEALTGRYPNDLDLDPNTLDVVWRKGVKVSDSLAEVLTKMVCGHYSRRYANGAEALQSLQVALGEAGSQADVTLKKDSETKPKKGLRGVWQSFKEGFQDASEEFQAAYEEELLRCEQEAIAPQEQKAQPEKNVTPQKNPEPKPQNGLRRAWENFRDGFQDGYEEEYQDDLSSEKGVDYTHLRDLLKAGKWRNADQETYEAMIRTVGKKTDNWFTTDELLNFPCTDLRTIDRLWVKYSQGKFGFSVQKQIYIECGAKLDGKYPGDKIWDEFCNRIGWRKDDKPLVYYDDLKANPSLSPTGEFPAHVTGCGFVGGLFLSVGGGWFGVLFSRTKTCEL</sequence>
<dbReference type="Gene3D" id="1.10.510.10">
    <property type="entry name" value="Transferase(Phosphotransferase) domain 1"/>
    <property type="match status" value="1"/>
</dbReference>
<evidence type="ECO:0000256" key="3">
    <source>
        <dbReference type="ARBA" id="ARBA00022679"/>
    </source>
</evidence>
<keyword evidence="4" id="KW-0547">Nucleotide-binding</keyword>
<name>A0ABV0JY93_9CYAN</name>
<dbReference type="PROSITE" id="PS50011">
    <property type="entry name" value="PROTEIN_KINASE_DOM"/>
    <property type="match status" value="1"/>
</dbReference>